<dbReference type="EMBL" id="GBXM01098397">
    <property type="protein sequence ID" value="JAH10180.1"/>
    <property type="molecule type" value="Transcribed_RNA"/>
</dbReference>
<reference evidence="1" key="1">
    <citation type="submission" date="2014-11" db="EMBL/GenBank/DDBJ databases">
        <authorList>
            <person name="Amaro Gonzalez C."/>
        </authorList>
    </citation>
    <scope>NUCLEOTIDE SEQUENCE</scope>
</reference>
<name>A0A0E9Q1G2_ANGAN</name>
<dbReference type="AlphaFoldDB" id="A0A0E9Q1G2"/>
<protein>
    <submittedName>
        <fullName evidence="1">Uncharacterized protein</fullName>
    </submittedName>
</protein>
<evidence type="ECO:0000313" key="1">
    <source>
        <dbReference type="EMBL" id="JAH10180.1"/>
    </source>
</evidence>
<reference evidence="1" key="2">
    <citation type="journal article" date="2015" name="Fish Shellfish Immunol.">
        <title>Early steps in the European eel (Anguilla anguilla)-Vibrio vulnificus interaction in the gills: Role of the RtxA13 toxin.</title>
        <authorList>
            <person name="Callol A."/>
            <person name="Pajuelo D."/>
            <person name="Ebbesson L."/>
            <person name="Teles M."/>
            <person name="MacKenzie S."/>
            <person name="Amaro C."/>
        </authorList>
    </citation>
    <scope>NUCLEOTIDE SEQUENCE</scope>
</reference>
<proteinExistence type="predicted"/>
<accession>A0A0E9Q1G2</accession>
<sequence>MLSVRHNRNEMTLVHLEVVCYSQSSEVLPASHS</sequence>
<organism evidence="1">
    <name type="scientific">Anguilla anguilla</name>
    <name type="common">European freshwater eel</name>
    <name type="synonym">Muraena anguilla</name>
    <dbReference type="NCBI Taxonomy" id="7936"/>
    <lineage>
        <taxon>Eukaryota</taxon>
        <taxon>Metazoa</taxon>
        <taxon>Chordata</taxon>
        <taxon>Craniata</taxon>
        <taxon>Vertebrata</taxon>
        <taxon>Euteleostomi</taxon>
        <taxon>Actinopterygii</taxon>
        <taxon>Neopterygii</taxon>
        <taxon>Teleostei</taxon>
        <taxon>Anguilliformes</taxon>
        <taxon>Anguillidae</taxon>
        <taxon>Anguilla</taxon>
    </lineage>
</organism>